<evidence type="ECO:0000313" key="4">
    <source>
        <dbReference type="WBParaSite" id="Hba_10196"/>
    </source>
</evidence>
<name>A0A1I7WYD5_HETBA</name>
<comment type="similarity">
    <text evidence="1">Belongs to the MAF1 family.</text>
</comment>
<protein>
    <recommendedName>
        <fullName evidence="2">Repressor of RNA polymerase III transcription MAF1 homolog</fullName>
    </recommendedName>
</protein>
<dbReference type="InterPro" id="IPR038564">
    <property type="entry name" value="Maf1_sf"/>
</dbReference>
<reference evidence="4" key="1">
    <citation type="submission" date="2016-11" db="UniProtKB">
        <authorList>
            <consortium name="WormBaseParasite"/>
        </authorList>
    </citation>
    <scope>IDENTIFICATION</scope>
</reference>
<dbReference type="Pfam" id="PF09174">
    <property type="entry name" value="Maf1"/>
    <property type="match status" value="1"/>
</dbReference>
<dbReference type="AlphaFoldDB" id="A0A1I7WYD5"/>
<dbReference type="PANTHER" id="PTHR22504">
    <property type="entry name" value="REPRESSOR OF RNA POLYMERASE III TRANSCRIPTION MAF1"/>
    <property type="match status" value="1"/>
</dbReference>
<dbReference type="WBParaSite" id="Hba_10196">
    <property type="protein sequence ID" value="Hba_10196"/>
    <property type="gene ID" value="Hba_10196"/>
</dbReference>
<accession>A0A1I7WYD5</accession>
<evidence type="ECO:0000256" key="1">
    <source>
        <dbReference type="ARBA" id="ARBA00006231"/>
    </source>
</evidence>
<organism evidence="3 4">
    <name type="scientific">Heterorhabditis bacteriophora</name>
    <name type="common">Entomopathogenic nematode worm</name>
    <dbReference type="NCBI Taxonomy" id="37862"/>
    <lineage>
        <taxon>Eukaryota</taxon>
        <taxon>Metazoa</taxon>
        <taxon>Ecdysozoa</taxon>
        <taxon>Nematoda</taxon>
        <taxon>Chromadorea</taxon>
        <taxon>Rhabditida</taxon>
        <taxon>Rhabditina</taxon>
        <taxon>Rhabditomorpha</taxon>
        <taxon>Strongyloidea</taxon>
        <taxon>Heterorhabditidae</taxon>
        <taxon>Heterorhabditis</taxon>
    </lineage>
</organism>
<keyword evidence="3" id="KW-1185">Reference proteome</keyword>
<dbReference type="GO" id="GO:0016480">
    <property type="term" value="P:negative regulation of transcription by RNA polymerase III"/>
    <property type="evidence" value="ECO:0007669"/>
    <property type="project" value="InterPro"/>
</dbReference>
<dbReference type="GO" id="GO:0005634">
    <property type="term" value="C:nucleus"/>
    <property type="evidence" value="ECO:0007669"/>
    <property type="project" value="TreeGrafter"/>
</dbReference>
<dbReference type="Proteomes" id="UP000095283">
    <property type="component" value="Unplaced"/>
</dbReference>
<dbReference type="InterPro" id="IPR015257">
    <property type="entry name" value="Maf1"/>
</dbReference>
<sequence>MKYLENSSLEALSSTISIGAIDCILDIKLEAYSCKMIQSDKKQWKSYEDGNGLSERQCVMNAVDGKFSATVNNYTTIRDELWVAIESEIQPSDCRIYSFKSSYAGDPFSEDGCLWCLNFFFYNKNLKRLFLFSCRALSQNGGNLPTDQLWDLEDE</sequence>
<evidence type="ECO:0000256" key="2">
    <source>
        <dbReference type="ARBA" id="ARBA00020829"/>
    </source>
</evidence>
<proteinExistence type="inferred from homology"/>
<dbReference type="Gene3D" id="3.40.1000.50">
    <property type="entry name" value="Repressor of RNA polymerase III transcription Maf1"/>
    <property type="match status" value="2"/>
</dbReference>
<dbReference type="GO" id="GO:0000994">
    <property type="term" value="F:RNA polymerase III core binding"/>
    <property type="evidence" value="ECO:0007669"/>
    <property type="project" value="TreeGrafter"/>
</dbReference>
<dbReference type="PANTHER" id="PTHR22504:SF0">
    <property type="entry name" value="REPRESSOR OF RNA POLYMERASE III TRANSCRIPTION MAF1 HOMOLOG"/>
    <property type="match status" value="1"/>
</dbReference>
<evidence type="ECO:0000313" key="3">
    <source>
        <dbReference type="Proteomes" id="UP000095283"/>
    </source>
</evidence>